<name>A0ABQ9GEG4_9NEOP</name>
<dbReference type="Proteomes" id="UP001159363">
    <property type="component" value="Chromosome 11"/>
</dbReference>
<gene>
    <name evidence="1" type="ORF">PR048_027087</name>
</gene>
<reference evidence="1 2" key="1">
    <citation type="submission" date="2023-02" db="EMBL/GenBank/DDBJ databases">
        <title>LHISI_Scaffold_Assembly.</title>
        <authorList>
            <person name="Stuart O.P."/>
            <person name="Cleave R."/>
            <person name="Magrath M.J.L."/>
            <person name="Mikheyev A.S."/>
        </authorList>
    </citation>
    <scope>NUCLEOTIDE SEQUENCE [LARGE SCALE GENOMIC DNA]</scope>
    <source>
        <strain evidence="1">Daus_M_001</strain>
        <tissue evidence="1">Leg muscle</tissue>
    </source>
</reference>
<sequence>MEAEYIDASEAAKSLVWLDRLLKEVNAIDEESIPTLMMDNQSAIKLIESLFFDERPKHIEIRFHLIRQMVQENRI</sequence>
<comment type="caution">
    <text evidence="1">The sequence shown here is derived from an EMBL/GenBank/DDBJ whole genome shotgun (WGS) entry which is preliminary data.</text>
</comment>
<accession>A0ABQ9GEG4</accession>
<protein>
    <recommendedName>
        <fullName evidence="3">Copia protein</fullName>
    </recommendedName>
</protein>
<evidence type="ECO:0000313" key="2">
    <source>
        <dbReference type="Proteomes" id="UP001159363"/>
    </source>
</evidence>
<evidence type="ECO:0008006" key="3">
    <source>
        <dbReference type="Google" id="ProtNLM"/>
    </source>
</evidence>
<evidence type="ECO:0000313" key="1">
    <source>
        <dbReference type="EMBL" id="KAJ8870788.1"/>
    </source>
</evidence>
<keyword evidence="2" id="KW-1185">Reference proteome</keyword>
<proteinExistence type="predicted"/>
<organism evidence="1 2">
    <name type="scientific">Dryococelus australis</name>
    <dbReference type="NCBI Taxonomy" id="614101"/>
    <lineage>
        <taxon>Eukaryota</taxon>
        <taxon>Metazoa</taxon>
        <taxon>Ecdysozoa</taxon>
        <taxon>Arthropoda</taxon>
        <taxon>Hexapoda</taxon>
        <taxon>Insecta</taxon>
        <taxon>Pterygota</taxon>
        <taxon>Neoptera</taxon>
        <taxon>Polyneoptera</taxon>
        <taxon>Phasmatodea</taxon>
        <taxon>Verophasmatodea</taxon>
        <taxon>Anareolatae</taxon>
        <taxon>Phasmatidae</taxon>
        <taxon>Eurycanthinae</taxon>
        <taxon>Dryococelus</taxon>
    </lineage>
</organism>
<dbReference type="CDD" id="cd09272">
    <property type="entry name" value="RNase_HI_RT_Ty1"/>
    <property type="match status" value="1"/>
</dbReference>
<dbReference type="EMBL" id="JARBHB010000012">
    <property type="protein sequence ID" value="KAJ8870788.1"/>
    <property type="molecule type" value="Genomic_DNA"/>
</dbReference>